<dbReference type="Proteomes" id="UP001321543">
    <property type="component" value="Chromosome"/>
</dbReference>
<keyword evidence="3" id="KW-1185">Reference proteome</keyword>
<gene>
    <name evidence="2" type="ORF">GCM10025863_02440</name>
</gene>
<evidence type="ECO:0000256" key="1">
    <source>
        <dbReference type="SAM" id="MobiDB-lite"/>
    </source>
</evidence>
<name>A0ABN6WYL8_9MICO</name>
<evidence type="ECO:0000313" key="2">
    <source>
        <dbReference type="EMBL" id="BDZ37630.1"/>
    </source>
</evidence>
<sequence>MNKPDEMPPRRTEEHIPGDLTVDKPEDELSLVSGCFKGSVGEMPQRGPALPVKSDDSLEVLAVRRRLRVPYAGREGTRD</sequence>
<accession>A0ABN6WYL8</accession>
<proteinExistence type="predicted"/>
<dbReference type="EMBL" id="AP027728">
    <property type="protein sequence ID" value="BDZ37630.1"/>
    <property type="molecule type" value="Genomic_DNA"/>
</dbReference>
<feature type="region of interest" description="Disordered" evidence="1">
    <location>
        <begin position="1"/>
        <end position="23"/>
    </location>
</feature>
<protein>
    <submittedName>
        <fullName evidence="2">Uncharacterized protein</fullName>
    </submittedName>
</protein>
<reference evidence="3" key="1">
    <citation type="journal article" date="2019" name="Int. J. Syst. Evol. Microbiol.">
        <title>The Global Catalogue of Microorganisms (GCM) 10K type strain sequencing project: providing services to taxonomists for standard genome sequencing and annotation.</title>
        <authorList>
            <consortium name="The Broad Institute Genomics Platform"/>
            <consortium name="The Broad Institute Genome Sequencing Center for Infectious Disease"/>
            <person name="Wu L."/>
            <person name="Ma J."/>
        </authorList>
    </citation>
    <scope>NUCLEOTIDE SEQUENCE [LARGE SCALE GENOMIC DNA]</scope>
    <source>
        <strain evidence="3">NBRC 106310</strain>
    </source>
</reference>
<evidence type="ECO:0000313" key="3">
    <source>
        <dbReference type="Proteomes" id="UP001321543"/>
    </source>
</evidence>
<organism evidence="2 3">
    <name type="scientific">Microbacterium suwonense</name>
    <dbReference type="NCBI Taxonomy" id="683047"/>
    <lineage>
        <taxon>Bacteria</taxon>
        <taxon>Bacillati</taxon>
        <taxon>Actinomycetota</taxon>
        <taxon>Actinomycetes</taxon>
        <taxon>Micrococcales</taxon>
        <taxon>Microbacteriaceae</taxon>
        <taxon>Microbacterium</taxon>
    </lineage>
</organism>